<dbReference type="Gene3D" id="2.40.110.10">
    <property type="entry name" value="Butyryl-CoA Dehydrogenase, subunit A, domain 2"/>
    <property type="match status" value="1"/>
</dbReference>
<dbReference type="InterPro" id="IPR037069">
    <property type="entry name" value="AcylCoA_DH/ox_N_sf"/>
</dbReference>
<feature type="domain" description="Acyl-CoA dehydrogenase/oxidase C-terminal" evidence="15">
    <location>
        <begin position="254"/>
        <end position="401"/>
    </location>
</feature>
<evidence type="ECO:0000256" key="5">
    <source>
        <dbReference type="ARBA" id="ARBA00022630"/>
    </source>
</evidence>
<dbReference type="InterPro" id="IPR006089">
    <property type="entry name" value="Acyl-CoA_DH_CS"/>
</dbReference>
<evidence type="ECO:0000256" key="3">
    <source>
        <dbReference type="ARBA" id="ARBA00009347"/>
    </source>
</evidence>
<comment type="catalytic activity">
    <reaction evidence="11">
        <text>pentanoyl-CoA + oxidized [electron-transfer flavoprotein] + H(+) = (2E)-pentenoyl-CoA + reduced [electron-transfer flavoprotein]</text>
        <dbReference type="Rhea" id="RHEA:43456"/>
        <dbReference type="Rhea" id="RHEA-COMP:10685"/>
        <dbReference type="Rhea" id="RHEA-COMP:10686"/>
        <dbReference type="ChEBI" id="CHEBI:15378"/>
        <dbReference type="ChEBI" id="CHEBI:57389"/>
        <dbReference type="ChEBI" id="CHEBI:57692"/>
        <dbReference type="ChEBI" id="CHEBI:58307"/>
        <dbReference type="ChEBI" id="CHEBI:86160"/>
    </reaction>
    <physiologicalReaction direction="left-to-right" evidence="11">
        <dbReference type="Rhea" id="RHEA:43457"/>
    </physiologicalReaction>
</comment>
<dbReference type="SUPFAM" id="SSF56645">
    <property type="entry name" value="Acyl-CoA dehydrogenase NM domain-like"/>
    <property type="match status" value="1"/>
</dbReference>
<keyword evidence="5 14" id="KW-0285">Flavoprotein</keyword>
<dbReference type="EC" id="1.3.8.1" evidence="4"/>
<evidence type="ECO:0000256" key="10">
    <source>
        <dbReference type="ARBA" id="ARBA00045387"/>
    </source>
</evidence>
<evidence type="ECO:0000259" key="17">
    <source>
        <dbReference type="Pfam" id="PF02771"/>
    </source>
</evidence>
<organism evidence="18 19">
    <name type="scientific">Microctonus hyperodae</name>
    <name type="common">Parasitoid wasp</name>
    <dbReference type="NCBI Taxonomy" id="165561"/>
    <lineage>
        <taxon>Eukaryota</taxon>
        <taxon>Metazoa</taxon>
        <taxon>Ecdysozoa</taxon>
        <taxon>Arthropoda</taxon>
        <taxon>Hexapoda</taxon>
        <taxon>Insecta</taxon>
        <taxon>Pterygota</taxon>
        <taxon>Neoptera</taxon>
        <taxon>Endopterygota</taxon>
        <taxon>Hymenoptera</taxon>
        <taxon>Apocrita</taxon>
        <taxon>Ichneumonoidea</taxon>
        <taxon>Braconidae</taxon>
        <taxon>Euphorinae</taxon>
        <taxon>Microctonus</taxon>
    </lineage>
</organism>
<protein>
    <recommendedName>
        <fullName evidence="9">Short-chain specific acyl-CoA dehydrogenase, mitochondrial</fullName>
        <ecNumber evidence="4">1.3.8.1</ecNumber>
    </recommendedName>
    <alternativeName>
        <fullName evidence="8">Butyryl-CoA dehydrogenase</fullName>
    </alternativeName>
</protein>
<dbReference type="InterPro" id="IPR046373">
    <property type="entry name" value="Acyl-CoA_Oxase/DH_mid-dom_sf"/>
</dbReference>
<dbReference type="GO" id="GO:0016937">
    <property type="term" value="F:short-chain fatty acyl-CoA dehydrogenase activity"/>
    <property type="evidence" value="ECO:0007669"/>
    <property type="project" value="UniProtKB-EC"/>
</dbReference>
<keyword evidence="7 14" id="KW-0560">Oxidoreductase</keyword>
<evidence type="ECO:0000256" key="7">
    <source>
        <dbReference type="ARBA" id="ARBA00023002"/>
    </source>
</evidence>
<dbReference type="Pfam" id="PF00441">
    <property type="entry name" value="Acyl-CoA_dh_1"/>
    <property type="match status" value="1"/>
</dbReference>
<dbReference type="EMBL" id="JAQQBR010001832">
    <property type="protein sequence ID" value="KAK0167347.1"/>
    <property type="molecule type" value="Genomic_DNA"/>
</dbReference>
<comment type="pathway">
    <text evidence="2">Lipid metabolism; mitochondrial fatty acid beta-oxidation.</text>
</comment>
<dbReference type="Gene3D" id="1.10.540.10">
    <property type="entry name" value="Acyl-CoA dehydrogenase/oxidase, N-terminal domain"/>
    <property type="match status" value="1"/>
</dbReference>
<evidence type="ECO:0000256" key="6">
    <source>
        <dbReference type="ARBA" id="ARBA00022827"/>
    </source>
</evidence>
<feature type="domain" description="Acyl-CoA dehydrogenase/oxidase N-terminal" evidence="17">
    <location>
        <begin position="31"/>
        <end position="142"/>
    </location>
</feature>
<dbReference type="Gene3D" id="1.20.140.10">
    <property type="entry name" value="Butyryl-CoA Dehydrogenase, subunit A, domain 3"/>
    <property type="match status" value="1"/>
</dbReference>
<comment type="function">
    <text evidence="10">Short-chain specific acyl-CoA dehydrogenase is one of the acyl-CoA dehydrogenases that catalyze the first step of mitochondrial fatty acid beta-oxidation, an aerobic process breaking down fatty acids into acetyl-CoA and allowing the production of energy from fats. The first step of fatty acid beta-oxidation consists in the removal of one hydrogen from C-2 and C-3 of the straight-chain fatty acyl-CoA thioester, resulting in the formation of trans-2-enoyl-CoA. Among the different mitochondrial acyl-CoA dehydrogenases, short-chain specific acyl-CoA dehydrogenase acts specifically on acyl-CoAs with saturated 4 to 6 carbons long primary chains.</text>
</comment>
<comment type="cofactor">
    <cofactor evidence="1 14">
        <name>FAD</name>
        <dbReference type="ChEBI" id="CHEBI:57692"/>
    </cofactor>
</comment>
<evidence type="ECO:0000259" key="15">
    <source>
        <dbReference type="Pfam" id="PF00441"/>
    </source>
</evidence>
<dbReference type="PANTHER" id="PTHR43884:SF12">
    <property type="entry name" value="ISOVALERYL-COA DEHYDROGENASE, MITOCHONDRIAL-RELATED"/>
    <property type="match status" value="1"/>
</dbReference>
<evidence type="ECO:0000256" key="13">
    <source>
        <dbReference type="ARBA" id="ARBA00050758"/>
    </source>
</evidence>
<dbReference type="CDD" id="cd01158">
    <property type="entry name" value="SCAD_SBCAD"/>
    <property type="match status" value="1"/>
</dbReference>
<gene>
    <name evidence="18" type="ORF">PV327_004757</name>
</gene>
<evidence type="ECO:0000256" key="2">
    <source>
        <dbReference type="ARBA" id="ARBA00005198"/>
    </source>
</evidence>
<dbReference type="InterPro" id="IPR009075">
    <property type="entry name" value="AcylCo_DH/oxidase_C"/>
</dbReference>
<evidence type="ECO:0000256" key="11">
    <source>
        <dbReference type="ARBA" id="ARBA00048499"/>
    </source>
</evidence>
<dbReference type="GO" id="GO:0050660">
    <property type="term" value="F:flavin adenine dinucleotide binding"/>
    <property type="evidence" value="ECO:0007669"/>
    <property type="project" value="InterPro"/>
</dbReference>
<dbReference type="InterPro" id="IPR006091">
    <property type="entry name" value="Acyl-CoA_Oxase/DH_mid-dom"/>
</dbReference>
<dbReference type="GO" id="GO:0005739">
    <property type="term" value="C:mitochondrion"/>
    <property type="evidence" value="ECO:0007669"/>
    <property type="project" value="TreeGrafter"/>
</dbReference>
<reference evidence="18" key="1">
    <citation type="journal article" date="2023" name="bioRxiv">
        <title>Scaffold-level genome assemblies of two parasitoid biocontrol wasps reveal the parthenogenesis mechanism and an associated novel virus.</title>
        <authorList>
            <person name="Inwood S."/>
            <person name="Skelly J."/>
            <person name="Guhlin J."/>
            <person name="Harrop T."/>
            <person name="Goldson S."/>
            <person name="Dearden P."/>
        </authorList>
    </citation>
    <scope>NUCLEOTIDE SEQUENCE</scope>
    <source>
        <strain evidence="18">Lincoln</strain>
        <tissue evidence="18">Whole body</tissue>
    </source>
</reference>
<keyword evidence="19" id="KW-1185">Reference proteome</keyword>
<dbReference type="PANTHER" id="PTHR43884">
    <property type="entry name" value="ACYL-COA DEHYDROGENASE"/>
    <property type="match status" value="1"/>
</dbReference>
<keyword evidence="6 14" id="KW-0274">FAD</keyword>
<sequence>MNCLRIVGICRKLNKINHDMIRSIASLNSLSETHQMLYKTVRDFAEAELKPIAGQLDKEHKFPADQIKKMGELGLMAISTPESLGGTGLDYLAYAIAMEEISRGDASAGVIMSVNNSLYLGPIEKFGTKEQKEKYVPSFTDGNKVGCFALSEPGNGSDAGAASTTAKINGNNYEINGTKCWITNAYEAKAIVLFATTDKSKKHKGISAFIVDSPTSGLEIGKKEDKLGIRASSTCSLMFEDCKVPLNNILGDPGMGFKIAMMTLDAGRIGVASQALGIAQASLDCAVEYASKRLAFGNAIIKLQAIQQKIADMALKLESARLLTWRAAYLKDSGKPFTKEAAMAKLAASEAATFCSHQCIQVLGGMGYVSDMPAERHYRDARITEIYEGTSEIQRLVIAGNIIKEYGVN</sequence>
<evidence type="ECO:0000259" key="16">
    <source>
        <dbReference type="Pfam" id="PF02770"/>
    </source>
</evidence>
<dbReference type="PROSITE" id="PS00073">
    <property type="entry name" value="ACYL_COA_DH_2"/>
    <property type="match status" value="1"/>
</dbReference>
<dbReference type="InterPro" id="IPR013786">
    <property type="entry name" value="AcylCoA_DH/ox_N"/>
</dbReference>
<dbReference type="GO" id="GO:0033539">
    <property type="term" value="P:fatty acid beta-oxidation using acyl-CoA dehydrogenase"/>
    <property type="evidence" value="ECO:0007669"/>
    <property type="project" value="TreeGrafter"/>
</dbReference>
<reference evidence="18" key="2">
    <citation type="submission" date="2023-03" db="EMBL/GenBank/DDBJ databases">
        <authorList>
            <person name="Inwood S.N."/>
            <person name="Skelly J.G."/>
            <person name="Guhlin J."/>
            <person name="Harrop T.W.R."/>
            <person name="Goldson S.G."/>
            <person name="Dearden P.K."/>
        </authorList>
    </citation>
    <scope>NUCLEOTIDE SEQUENCE</scope>
    <source>
        <strain evidence="18">Lincoln</strain>
        <tissue evidence="18">Whole body</tissue>
    </source>
</reference>
<dbReference type="PROSITE" id="PS00072">
    <property type="entry name" value="ACYL_COA_DH_1"/>
    <property type="match status" value="1"/>
</dbReference>
<comment type="catalytic activity">
    <reaction evidence="12">
        <text>hexanoyl-CoA + oxidized [electron-transfer flavoprotein] + H(+) = (2E)-hexenoyl-CoA + reduced [electron-transfer flavoprotein]</text>
        <dbReference type="Rhea" id="RHEA:43464"/>
        <dbReference type="Rhea" id="RHEA-COMP:10685"/>
        <dbReference type="Rhea" id="RHEA-COMP:10686"/>
        <dbReference type="ChEBI" id="CHEBI:15378"/>
        <dbReference type="ChEBI" id="CHEBI:57692"/>
        <dbReference type="ChEBI" id="CHEBI:58307"/>
        <dbReference type="ChEBI" id="CHEBI:62077"/>
        <dbReference type="ChEBI" id="CHEBI:62620"/>
    </reaction>
    <physiologicalReaction direction="left-to-right" evidence="12">
        <dbReference type="Rhea" id="RHEA:43465"/>
    </physiologicalReaction>
</comment>
<dbReference type="GO" id="GO:0046359">
    <property type="term" value="P:butyrate catabolic process"/>
    <property type="evidence" value="ECO:0007669"/>
    <property type="project" value="TreeGrafter"/>
</dbReference>
<evidence type="ECO:0000256" key="9">
    <source>
        <dbReference type="ARBA" id="ARBA00044204"/>
    </source>
</evidence>
<proteinExistence type="inferred from homology"/>
<comment type="catalytic activity">
    <reaction evidence="13">
        <text>butanoyl-CoA + oxidized [electron-transfer flavoprotein] + H(+) = (2E)-butenoyl-CoA + reduced [electron-transfer flavoprotein]</text>
        <dbReference type="Rhea" id="RHEA:24004"/>
        <dbReference type="Rhea" id="RHEA-COMP:10685"/>
        <dbReference type="Rhea" id="RHEA-COMP:10686"/>
        <dbReference type="ChEBI" id="CHEBI:15378"/>
        <dbReference type="ChEBI" id="CHEBI:57332"/>
        <dbReference type="ChEBI" id="CHEBI:57371"/>
        <dbReference type="ChEBI" id="CHEBI:57692"/>
        <dbReference type="ChEBI" id="CHEBI:58307"/>
        <dbReference type="EC" id="1.3.8.1"/>
    </reaction>
    <physiologicalReaction direction="left-to-right" evidence="13">
        <dbReference type="Rhea" id="RHEA:24005"/>
    </physiologicalReaction>
</comment>
<dbReference type="FunFam" id="2.40.110.10:FF:000001">
    <property type="entry name" value="Acyl-CoA dehydrogenase, mitochondrial"/>
    <property type="match status" value="1"/>
</dbReference>
<dbReference type="FunFam" id="1.10.540.10:FF:000002">
    <property type="entry name" value="Acyl-CoA dehydrogenase FadE19"/>
    <property type="match status" value="1"/>
</dbReference>
<evidence type="ECO:0000313" key="19">
    <source>
        <dbReference type="Proteomes" id="UP001168972"/>
    </source>
</evidence>
<dbReference type="AlphaFoldDB" id="A0AA39FD43"/>
<evidence type="ECO:0000256" key="1">
    <source>
        <dbReference type="ARBA" id="ARBA00001974"/>
    </source>
</evidence>
<dbReference type="SUPFAM" id="SSF47203">
    <property type="entry name" value="Acyl-CoA dehydrogenase C-terminal domain-like"/>
    <property type="match status" value="1"/>
</dbReference>
<evidence type="ECO:0000256" key="8">
    <source>
        <dbReference type="ARBA" id="ARBA00031895"/>
    </source>
</evidence>
<comment type="similarity">
    <text evidence="3 14">Belongs to the acyl-CoA dehydrogenase family.</text>
</comment>
<comment type="caution">
    <text evidence="18">The sequence shown here is derived from an EMBL/GenBank/DDBJ whole genome shotgun (WGS) entry which is preliminary data.</text>
</comment>
<dbReference type="FunFam" id="1.20.140.10:FF:000004">
    <property type="entry name" value="Acyl-CoA dehydrogenase FadE25"/>
    <property type="match status" value="1"/>
</dbReference>
<evidence type="ECO:0000256" key="14">
    <source>
        <dbReference type="RuleBase" id="RU362125"/>
    </source>
</evidence>
<feature type="domain" description="Acyl-CoA oxidase/dehydrogenase middle" evidence="16">
    <location>
        <begin position="147"/>
        <end position="242"/>
    </location>
</feature>
<accession>A0AA39FD43</accession>
<dbReference type="Proteomes" id="UP001168972">
    <property type="component" value="Unassembled WGS sequence"/>
</dbReference>
<dbReference type="InterPro" id="IPR009100">
    <property type="entry name" value="AcylCoA_DH/oxidase_NM_dom_sf"/>
</dbReference>
<evidence type="ECO:0000256" key="12">
    <source>
        <dbReference type="ARBA" id="ARBA00049192"/>
    </source>
</evidence>
<dbReference type="PIRSF" id="PIRSF016578">
    <property type="entry name" value="HsaA"/>
    <property type="match status" value="1"/>
</dbReference>
<evidence type="ECO:0000313" key="18">
    <source>
        <dbReference type="EMBL" id="KAK0167347.1"/>
    </source>
</evidence>
<dbReference type="InterPro" id="IPR036250">
    <property type="entry name" value="AcylCo_DH-like_C"/>
</dbReference>
<name>A0AA39FD43_MICHY</name>
<dbReference type="Pfam" id="PF02770">
    <property type="entry name" value="Acyl-CoA_dh_M"/>
    <property type="match status" value="1"/>
</dbReference>
<evidence type="ECO:0000256" key="4">
    <source>
        <dbReference type="ARBA" id="ARBA00012046"/>
    </source>
</evidence>
<dbReference type="Pfam" id="PF02771">
    <property type="entry name" value="Acyl-CoA_dh_N"/>
    <property type="match status" value="1"/>
</dbReference>